<dbReference type="SUPFAM" id="SSF81593">
    <property type="entry name" value="Nucleotidyltransferase substrate binding subunit/domain"/>
    <property type="match status" value="1"/>
</dbReference>
<keyword evidence="1 9" id="KW-0808">Transferase</keyword>
<dbReference type="Pfam" id="PF08335">
    <property type="entry name" value="GlnD_UR_UTase"/>
    <property type="match status" value="1"/>
</dbReference>
<protein>
    <submittedName>
        <fullName evidence="9">Bifunctional glutamine-synthetase adenylyltransferase/deadenyltransferase</fullName>
    </submittedName>
</protein>
<dbReference type="GO" id="GO:0005524">
    <property type="term" value="F:ATP binding"/>
    <property type="evidence" value="ECO:0007669"/>
    <property type="project" value="UniProtKB-KW"/>
</dbReference>
<feature type="domain" description="PII-uridylyltransferase/Glutamine-synthetase adenylyltransferase" evidence="8">
    <location>
        <begin position="235"/>
        <end position="360"/>
    </location>
</feature>
<keyword evidence="2 9" id="KW-0548">Nucleotidyltransferase</keyword>
<gene>
    <name evidence="9" type="ORF">G3I38_22350</name>
</gene>
<keyword evidence="4" id="KW-0067">ATP-binding</keyword>
<dbReference type="PANTHER" id="PTHR30621">
    <property type="entry name" value="GLUTAMINE SYNTHETASE ADENYLYLTRANSFERASE"/>
    <property type="match status" value="1"/>
</dbReference>
<dbReference type="InterPro" id="IPR043519">
    <property type="entry name" value="NT_sf"/>
</dbReference>
<dbReference type="Gene3D" id="3.30.460.10">
    <property type="entry name" value="Beta Polymerase, domain 2"/>
    <property type="match status" value="1"/>
</dbReference>
<evidence type="ECO:0000256" key="4">
    <source>
        <dbReference type="ARBA" id="ARBA00022840"/>
    </source>
</evidence>
<dbReference type="PANTHER" id="PTHR30621:SF0">
    <property type="entry name" value="BIFUNCTIONAL GLUTAMINE SYNTHETASE ADENYLYLTRANSFERASE_ADENYLYL-REMOVING ENZYME"/>
    <property type="match status" value="1"/>
</dbReference>
<dbReference type="GO" id="GO:0008882">
    <property type="term" value="F:[glutamate-ammonia-ligase] adenylyltransferase activity"/>
    <property type="evidence" value="ECO:0007669"/>
    <property type="project" value="InterPro"/>
</dbReference>
<dbReference type="Pfam" id="PF03710">
    <property type="entry name" value="GlnE"/>
    <property type="match status" value="1"/>
</dbReference>
<evidence type="ECO:0000256" key="3">
    <source>
        <dbReference type="ARBA" id="ARBA00022741"/>
    </source>
</evidence>
<keyword evidence="3" id="KW-0547">Nucleotide-binding</keyword>
<comment type="caution">
    <text evidence="9">The sequence shown here is derived from an EMBL/GenBank/DDBJ whole genome shotgun (WGS) entry which is preliminary data.</text>
</comment>
<dbReference type="GO" id="GO:0000820">
    <property type="term" value="P:regulation of glutamine family amino acid metabolic process"/>
    <property type="evidence" value="ECO:0007669"/>
    <property type="project" value="TreeGrafter"/>
</dbReference>
<dbReference type="AlphaFoldDB" id="A0A6G3U775"/>
<sequence>DNAAQGVTAARGVRRRELFRTAAADIVGSYGTESQPAEADQGALVDLVGAAVSDLTAATLAGTLRAVVREGWGDALPTRFAIIGMGRFGGHELGYGSDADVLFVHEPREGVDEHEAAKAAAKVVAEMRRLLQLPSSDPPLLVDADLRPEGKSGPLVRTLTSYGAYYRRWSLVWERHALLRAEPVAGDEDLGRRFIELIDPLRYPSGGLDEDAVREIRRLKARMESERLPRGADPKLHAKLGPGGLSDVEWTVQLMQLRHAAREPGLRTTRTRQALAAARDAGLISADDAATLDEAWVLATRVRNAVMLVRGRAGDTFPTVPRELAAVGRYLGHGPGHAGDMLDAYRRTARRARSVMEQLFYDGD</sequence>
<reference evidence="9" key="1">
    <citation type="submission" date="2020-01" db="EMBL/GenBank/DDBJ databases">
        <title>Insect and environment-associated Actinomycetes.</title>
        <authorList>
            <person name="Currrie C."/>
            <person name="Chevrette M."/>
            <person name="Carlson C."/>
            <person name="Stubbendieck R."/>
            <person name="Wendt-Pienkowski E."/>
        </authorList>
    </citation>
    <scope>NUCLEOTIDE SEQUENCE</scope>
    <source>
        <strain evidence="9">SID7958</strain>
    </source>
</reference>
<feature type="domain" description="Glutamate-ammonia ligase adenylyltransferase repeated" evidence="7">
    <location>
        <begin position="4"/>
        <end position="194"/>
    </location>
</feature>
<evidence type="ECO:0000256" key="6">
    <source>
        <dbReference type="ARBA" id="ARBA00023268"/>
    </source>
</evidence>
<evidence type="ECO:0000313" key="9">
    <source>
        <dbReference type="EMBL" id="NEC81910.1"/>
    </source>
</evidence>
<dbReference type="InterPro" id="IPR005190">
    <property type="entry name" value="GlnE_rpt_dom"/>
</dbReference>
<dbReference type="InterPro" id="IPR013546">
    <property type="entry name" value="PII_UdlTrfase/GS_AdlTrfase"/>
</dbReference>
<evidence type="ECO:0000259" key="8">
    <source>
        <dbReference type="Pfam" id="PF08335"/>
    </source>
</evidence>
<evidence type="ECO:0000256" key="1">
    <source>
        <dbReference type="ARBA" id="ARBA00022679"/>
    </source>
</evidence>
<dbReference type="Gene3D" id="1.20.120.330">
    <property type="entry name" value="Nucleotidyltransferases domain 2"/>
    <property type="match status" value="1"/>
</dbReference>
<proteinExistence type="predicted"/>
<organism evidence="9">
    <name type="scientific">Streptomyces sp. SID7958</name>
    <dbReference type="NCBI Taxonomy" id="2706093"/>
    <lineage>
        <taxon>Bacteria</taxon>
        <taxon>Bacillati</taxon>
        <taxon>Actinomycetota</taxon>
        <taxon>Actinomycetes</taxon>
        <taxon>Kitasatosporales</taxon>
        <taxon>Streptomycetaceae</taxon>
        <taxon>Streptomyces</taxon>
    </lineage>
</organism>
<keyword evidence="5" id="KW-0460">Magnesium</keyword>
<dbReference type="EMBL" id="JAAGMU010001150">
    <property type="protein sequence ID" value="NEC81910.1"/>
    <property type="molecule type" value="Genomic_DNA"/>
</dbReference>
<dbReference type="InterPro" id="IPR023057">
    <property type="entry name" value="GlnE"/>
</dbReference>
<accession>A0A6G3U775</accession>
<dbReference type="CDD" id="cd05401">
    <property type="entry name" value="NT_GlnE_GlnD_like"/>
    <property type="match status" value="1"/>
</dbReference>
<dbReference type="SUPFAM" id="SSF81301">
    <property type="entry name" value="Nucleotidyltransferase"/>
    <property type="match status" value="1"/>
</dbReference>
<keyword evidence="6" id="KW-0511">Multifunctional enzyme</keyword>
<feature type="non-terminal residue" evidence="9">
    <location>
        <position position="1"/>
    </location>
</feature>
<name>A0A6G3U775_9ACTN</name>
<evidence type="ECO:0000259" key="7">
    <source>
        <dbReference type="Pfam" id="PF03710"/>
    </source>
</evidence>
<dbReference type="GO" id="GO:0005829">
    <property type="term" value="C:cytosol"/>
    <property type="evidence" value="ECO:0007669"/>
    <property type="project" value="TreeGrafter"/>
</dbReference>
<evidence type="ECO:0000256" key="5">
    <source>
        <dbReference type="ARBA" id="ARBA00022842"/>
    </source>
</evidence>
<evidence type="ECO:0000256" key="2">
    <source>
        <dbReference type="ARBA" id="ARBA00022695"/>
    </source>
</evidence>